<keyword evidence="3" id="KW-1185">Reference proteome</keyword>
<comment type="caution">
    <text evidence="2">The sequence shown here is derived from an EMBL/GenBank/DDBJ whole genome shotgun (WGS) entry which is preliminary data.</text>
</comment>
<name>A0A1Q9EIA4_SYMMI</name>
<gene>
    <name evidence="2" type="ORF">AK812_SmicGene9470</name>
</gene>
<dbReference type="AlphaFoldDB" id="A0A1Q9EIA4"/>
<organism evidence="2 3">
    <name type="scientific">Symbiodinium microadriaticum</name>
    <name type="common">Dinoflagellate</name>
    <name type="synonym">Zooxanthella microadriatica</name>
    <dbReference type="NCBI Taxonomy" id="2951"/>
    <lineage>
        <taxon>Eukaryota</taxon>
        <taxon>Sar</taxon>
        <taxon>Alveolata</taxon>
        <taxon>Dinophyceae</taxon>
        <taxon>Suessiales</taxon>
        <taxon>Symbiodiniaceae</taxon>
        <taxon>Symbiodinium</taxon>
    </lineage>
</organism>
<evidence type="ECO:0000313" key="3">
    <source>
        <dbReference type="Proteomes" id="UP000186817"/>
    </source>
</evidence>
<evidence type="ECO:0000256" key="1">
    <source>
        <dbReference type="SAM" id="Phobius"/>
    </source>
</evidence>
<dbReference type="Proteomes" id="UP000186817">
    <property type="component" value="Unassembled WGS sequence"/>
</dbReference>
<keyword evidence="1" id="KW-0812">Transmembrane</keyword>
<protein>
    <submittedName>
        <fullName evidence="2">Uncharacterized protein</fullName>
    </submittedName>
</protein>
<proteinExistence type="predicted"/>
<keyword evidence="1" id="KW-0472">Membrane</keyword>
<accession>A0A1Q9EIA4</accession>
<sequence>MESCLTWDEGGDSMNQTLHKAFPASNASNACRQFAVGQSMSTMLAACLFTYALAIRRMADSAALCTPQAR</sequence>
<keyword evidence="1" id="KW-1133">Transmembrane helix</keyword>
<evidence type="ECO:0000313" key="2">
    <source>
        <dbReference type="EMBL" id="OLQ07149.1"/>
    </source>
</evidence>
<feature type="transmembrane region" description="Helical" evidence="1">
    <location>
        <begin position="35"/>
        <end position="54"/>
    </location>
</feature>
<dbReference type="EMBL" id="LSRX01000146">
    <property type="protein sequence ID" value="OLQ07149.1"/>
    <property type="molecule type" value="Genomic_DNA"/>
</dbReference>
<reference evidence="2 3" key="1">
    <citation type="submission" date="2016-02" db="EMBL/GenBank/DDBJ databases">
        <title>Genome analysis of coral dinoflagellate symbionts highlights evolutionary adaptations to a symbiotic lifestyle.</title>
        <authorList>
            <person name="Aranda M."/>
            <person name="Li Y."/>
            <person name="Liew Y.J."/>
            <person name="Baumgarten S."/>
            <person name="Simakov O."/>
            <person name="Wilson M."/>
            <person name="Piel J."/>
            <person name="Ashoor H."/>
            <person name="Bougouffa S."/>
            <person name="Bajic V.B."/>
            <person name="Ryu T."/>
            <person name="Ravasi T."/>
            <person name="Bayer T."/>
            <person name="Micklem G."/>
            <person name="Kim H."/>
            <person name="Bhak J."/>
            <person name="Lajeunesse T.C."/>
            <person name="Voolstra C.R."/>
        </authorList>
    </citation>
    <scope>NUCLEOTIDE SEQUENCE [LARGE SCALE GENOMIC DNA]</scope>
    <source>
        <strain evidence="2 3">CCMP2467</strain>
    </source>
</reference>